<keyword evidence="3" id="KW-0285">Flavoprotein</keyword>
<dbReference type="Gene3D" id="3.50.50.60">
    <property type="entry name" value="FAD/NAD(P)-binding domain"/>
    <property type="match status" value="2"/>
</dbReference>
<evidence type="ECO:0000256" key="1">
    <source>
        <dbReference type="ARBA" id="ARBA00001974"/>
    </source>
</evidence>
<reference evidence="6 7" key="1">
    <citation type="journal article" date="2018" name="Sci. Rep.">
        <title>Characterisation of pathogen-specific regions and novel effector candidates in Fusarium oxysporum f. sp. cepae.</title>
        <authorList>
            <person name="Armitage A.D."/>
            <person name="Taylor A."/>
            <person name="Sobczyk M.K."/>
            <person name="Baxter L."/>
            <person name="Greenfield B.P."/>
            <person name="Bates H.J."/>
            <person name="Wilson F."/>
            <person name="Jackson A.C."/>
            <person name="Ott S."/>
            <person name="Harrison R.J."/>
            <person name="Clarkson J.P."/>
        </authorList>
    </citation>
    <scope>NUCLEOTIDE SEQUENCE [LARGE SCALE GENOMIC DNA]</scope>
    <source>
        <strain evidence="6 7">Fo_A13</strain>
    </source>
</reference>
<dbReference type="Pfam" id="PF00732">
    <property type="entry name" value="GMC_oxred_N"/>
    <property type="match status" value="1"/>
</dbReference>
<dbReference type="EMBL" id="MRCX01000383">
    <property type="protein sequence ID" value="RKK65657.1"/>
    <property type="molecule type" value="Genomic_DNA"/>
</dbReference>
<feature type="domain" description="Glucose-methanol-choline oxidoreductase N-terminal" evidence="5">
    <location>
        <begin position="168"/>
        <end position="182"/>
    </location>
</feature>
<accession>A0A420MCA7</accession>
<dbReference type="VEuPathDB" id="FungiDB:FOC1_g10005370"/>
<name>A0A420MCA7_FUSOX</name>
<dbReference type="AlphaFoldDB" id="A0A420MCA7"/>
<evidence type="ECO:0000256" key="3">
    <source>
        <dbReference type="ARBA" id="ARBA00022630"/>
    </source>
</evidence>
<dbReference type="InterPro" id="IPR012132">
    <property type="entry name" value="GMC_OxRdtase"/>
</dbReference>
<gene>
    <name evidence="6" type="ORF">BFJ69_g16085</name>
</gene>
<evidence type="ECO:0000313" key="7">
    <source>
        <dbReference type="Proteomes" id="UP000285084"/>
    </source>
</evidence>
<keyword evidence="4" id="KW-0274">FAD</keyword>
<comment type="cofactor">
    <cofactor evidence="1">
        <name>FAD</name>
        <dbReference type="ChEBI" id="CHEBI:57692"/>
    </cofactor>
</comment>
<dbReference type="Proteomes" id="UP000285084">
    <property type="component" value="Unassembled WGS sequence"/>
</dbReference>
<evidence type="ECO:0000313" key="6">
    <source>
        <dbReference type="EMBL" id="RKK65657.1"/>
    </source>
</evidence>
<dbReference type="Gene3D" id="3.30.560.10">
    <property type="entry name" value="Glucose Oxidase, domain 3"/>
    <property type="match status" value="2"/>
</dbReference>
<dbReference type="InterPro" id="IPR036188">
    <property type="entry name" value="FAD/NAD-bd_sf"/>
</dbReference>
<dbReference type="VEuPathDB" id="FungiDB:FOZG_03178"/>
<dbReference type="PANTHER" id="PTHR11552:SF147">
    <property type="entry name" value="CHOLINE DEHYDROGENASE, MITOCHONDRIAL"/>
    <property type="match status" value="1"/>
</dbReference>
<dbReference type="GO" id="GO:0016614">
    <property type="term" value="F:oxidoreductase activity, acting on CH-OH group of donors"/>
    <property type="evidence" value="ECO:0007669"/>
    <property type="project" value="InterPro"/>
</dbReference>
<dbReference type="PROSITE" id="PS00624">
    <property type="entry name" value="GMC_OXRED_2"/>
    <property type="match status" value="1"/>
</dbReference>
<evidence type="ECO:0000256" key="2">
    <source>
        <dbReference type="ARBA" id="ARBA00010790"/>
    </source>
</evidence>
<dbReference type="VEuPathDB" id="FungiDB:FOMG_03251"/>
<comment type="caution">
    <text evidence="6">The sequence shown here is derived from an EMBL/GenBank/DDBJ whole genome shotgun (WGS) entry which is preliminary data.</text>
</comment>
<organism evidence="6 7">
    <name type="scientific">Fusarium oxysporum</name>
    <name type="common">Fusarium vascular wilt</name>
    <dbReference type="NCBI Taxonomy" id="5507"/>
    <lineage>
        <taxon>Eukaryota</taxon>
        <taxon>Fungi</taxon>
        <taxon>Dikarya</taxon>
        <taxon>Ascomycota</taxon>
        <taxon>Pezizomycotina</taxon>
        <taxon>Sordariomycetes</taxon>
        <taxon>Hypocreomycetidae</taxon>
        <taxon>Hypocreales</taxon>
        <taxon>Nectriaceae</taxon>
        <taxon>Fusarium</taxon>
        <taxon>Fusarium oxysporum species complex</taxon>
    </lineage>
</organism>
<dbReference type="GO" id="GO:0050660">
    <property type="term" value="F:flavin adenine dinucleotide binding"/>
    <property type="evidence" value="ECO:0007669"/>
    <property type="project" value="InterPro"/>
</dbReference>
<sequence>MNNNESVAGETTDLILADRLSESGEKNVLVLEAAPDPNVVAMHQAPGAVEYIAGAAIDWNFYTEPQEGLDGRKLAYHLRDLNNGRNFGVKQGTATLTSKYRRSSAYDYYNAAAKRPNVDIFHNAPVQQIMFSRNATGVLVAIGVSFIDHSQGRHRSIAASKEVIVTLGTFQSPQMLMVSGIGPQATLDAFNIEPVVINENAGQHMMDHNLYSISATVVPEASAHQLMFNSTAVEASQEEYYTTGKGV</sequence>
<proteinExistence type="inferred from homology"/>
<dbReference type="PANTHER" id="PTHR11552">
    <property type="entry name" value="GLUCOSE-METHANOL-CHOLINE GMC OXIDOREDUCTASE"/>
    <property type="match status" value="1"/>
</dbReference>
<dbReference type="VEuPathDB" id="FungiDB:FOXG_03979"/>
<dbReference type="SUPFAM" id="SSF51905">
    <property type="entry name" value="FAD/NAD(P)-binding domain"/>
    <property type="match status" value="1"/>
</dbReference>
<comment type="similarity">
    <text evidence="2">Belongs to the GMC oxidoreductase family.</text>
</comment>
<dbReference type="VEuPathDB" id="FungiDB:FOC4_g10003726"/>
<protein>
    <recommendedName>
        <fullName evidence="5">Glucose-methanol-choline oxidoreductase N-terminal domain-containing protein</fullName>
    </recommendedName>
</protein>
<evidence type="ECO:0000259" key="5">
    <source>
        <dbReference type="PROSITE" id="PS00624"/>
    </source>
</evidence>
<evidence type="ECO:0000256" key="4">
    <source>
        <dbReference type="ARBA" id="ARBA00022827"/>
    </source>
</evidence>
<dbReference type="VEuPathDB" id="FungiDB:FOIG_14513"/>
<dbReference type="InterPro" id="IPR000172">
    <property type="entry name" value="GMC_OxRdtase_N"/>
</dbReference>